<reference evidence="2 3" key="1">
    <citation type="journal article" date="1994" name="Int. J. Syst. Bacteriol.">
        <title>Phylogenetic positions of novel aerobic, bacteriochlorophyll a-containing bacteria and description of Roseococcus thiosulfatophilus gen. nov., sp. nov., Erythromicrobium ramosum gen. nov., sp. nov., and Erythrobacter litoralis sp. nov.</title>
        <authorList>
            <person name="Yurkov V."/>
            <person name="Stackebrandt E."/>
            <person name="Holmes A."/>
            <person name="Fuerst J.A."/>
            <person name="Hugenholtz P."/>
            <person name="Golecki J."/>
            <person name="Gad'on N."/>
            <person name="Gorlenko V.M."/>
            <person name="Kompantseva E.I."/>
            <person name="Drews G."/>
        </authorList>
    </citation>
    <scope>NUCLEOTIDE SEQUENCE [LARGE SCALE GENOMIC DNA]</scope>
    <source>
        <strain evidence="2 3">KR-99</strain>
    </source>
</reference>
<organism evidence="2 3">
    <name type="scientific">Sphingomonas ursincola</name>
    <dbReference type="NCBI Taxonomy" id="56361"/>
    <lineage>
        <taxon>Bacteria</taxon>
        <taxon>Pseudomonadati</taxon>
        <taxon>Pseudomonadota</taxon>
        <taxon>Alphaproteobacteria</taxon>
        <taxon>Sphingomonadales</taxon>
        <taxon>Sphingomonadaceae</taxon>
        <taxon>Sphingomonas</taxon>
    </lineage>
</organism>
<dbReference type="SUPFAM" id="SSF54631">
    <property type="entry name" value="CBS-domain pair"/>
    <property type="match status" value="1"/>
</dbReference>
<proteinExistence type="predicted"/>
<accession>A0A7V8REX7</accession>
<dbReference type="InterPro" id="IPR000644">
    <property type="entry name" value="CBS_dom"/>
</dbReference>
<evidence type="ECO:0000259" key="1">
    <source>
        <dbReference type="Pfam" id="PF00571"/>
    </source>
</evidence>
<sequence length="360" mass="40513">MIPKELKLVSESLKKGQAVNPVTVREFLAWFEMQRRGAANVERIRSLLRQLGLYTIPDFNETWLDEQISFAKLEIVSAKGLSKGSSAVLGCGDAVSMDTTNALPMQWEHREAGYRLSRLEAAHKDVVKAKPEDDIAAIITKMMVHDFSQIPVMIGKELKGVVTWPTIGSRAILYKIEGRAADFMQPPSVIDEDRSIFEAISAVVKSDYVLVRSKNKDISGIITAADLSLQFRVLSEPFLLISQIETHLRNMIGRTFTHSELQNDKAPNSSKAINGPADLSFGDYVSILDRPTNWEKFGIRLDRSVFCEQLKAVNKIRNQVMHFDTDGLELGHLETLRDFSNFLDRIESIAPHQRKATENQ</sequence>
<comment type="caution">
    <text evidence="2">The sequence shown here is derived from an EMBL/GenBank/DDBJ whole genome shotgun (WGS) entry which is preliminary data.</text>
</comment>
<evidence type="ECO:0000313" key="3">
    <source>
        <dbReference type="Proteomes" id="UP000589292"/>
    </source>
</evidence>
<dbReference type="RefSeq" id="WP_181267773.1">
    <property type="nucleotide sequence ID" value="NZ_BAAAGB010000001.1"/>
</dbReference>
<dbReference type="Gene3D" id="3.10.580.10">
    <property type="entry name" value="CBS-domain"/>
    <property type="match status" value="1"/>
</dbReference>
<name>A0A7V8REX7_9SPHN</name>
<keyword evidence="3" id="KW-1185">Reference proteome</keyword>
<feature type="domain" description="CBS" evidence="1">
    <location>
        <begin position="123"/>
        <end position="163"/>
    </location>
</feature>
<protein>
    <submittedName>
        <fullName evidence="2">CBS domain-containing protein</fullName>
    </submittedName>
</protein>
<gene>
    <name evidence="2" type="ORF">FG486_12665</name>
</gene>
<dbReference type="AlphaFoldDB" id="A0A7V8REX7"/>
<dbReference type="EMBL" id="VDES01000002">
    <property type="protein sequence ID" value="MBA1375194.1"/>
    <property type="molecule type" value="Genomic_DNA"/>
</dbReference>
<feature type="domain" description="CBS" evidence="1">
    <location>
        <begin position="181"/>
        <end position="227"/>
    </location>
</feature>
<evidence type="ECO:0000313" key="2">
    <source>
        <dbReference type="EMBL" id="MBA1375194.1"/>
    </source>
</evidence>
<dbReference type="InterPro" id="IPR046342">
    <property type="entry name" value="CBS_dom_sf"/>
</dbReference>
<dbReference type="Pfam" id="PF00571">
    <property type="entry name" value="CBS"/>
    <property type="match status" value="2"/>
</dbReference>
<dbReference type="Proteomes" id="UP000589292">
    <property type="component" value="Unassembled WGS sequence"/>
</dbReference>